<name>L8HHF1_ACACF</name>
<feature type="compositionally biased region" description="Basic and acidic residues" evidence="3">
    <location>
        <begin position="1104"/>
        <end position="1120"/>
    </location>
</feature>
<feature type="compositionally biased region" description="Basic and acidic residues" evidence="3">
    <location>
        <begin position="1247"/>
        <end position="1261"/>
    </location>
</feature>
<dbReference type="GO" id="GO:0000139">
    <property type="term" value="C:Golgi membrane"/>
    <property type="evidence" value="ECO:0007669"/>
    <property type="project" value="TreeGrafter"/>
</dbReference>
<dbReference type="SUPFAM" id="SSF101908">
    <property type="entry name" value="Putative isomerase YbhE"/>
    <property type="match status" value="1"/>
</dbReference>
<dbReference type="GO" id="GO:0005829">
    <property type="term" value="C:cytosol"/>
    <property type="evidence" value="ECO:0007669"/>
    <property type="project" value="TreeGrafter"/>
</dbReference>
<dbReference type="OrthoDB" id="10254560at2759"/>
<feature type="compositionally biased region" description="Low complexity" evidence="3">
    <location>
        <begin position="851"/>
        <end position="863"/>
    </location>
</feature>
<reference evidence="5 6" key="1">
    <citation type="journal article" date="2013" name="Genome Biol.">
        <title>Genome of Acanthamoeba castellanii highlights extensive lateral gene transfer and early evolution of tyrosine kinase signaling.</title>
        <authorList>
            <person name="Clarke M."/>
            <person name="Lohan A.J."/>
            <person name="Liu B."/>
            <person name="Lagkouvardos I."/>
            <person name="Roy S."/>
            <person name="Zafar N."/>
            <person name="Bertelli C."/>
            <person name="Schilde C."/>
            <person name="Kianianmomeni A."/>
            <person name="Burglin T.R."/>
            <person name="Frech C."/>
            <person name="Turcotte B."/>
            <person name="Kopec K.O."/>
            <person name="Synnott J.M."/>
            <person name="Choo C."/>
            <person name="Paponov I."/>
            <person name="Finkler A."/>
            <person name="Soon Heng Tan C."/>
            <person name="Hutchins A.P."/>
            <person name="Weinmeier T."/>
            <person name="Rattei T."/>
            <person name="Chu J.S."/>
            <person name="Gimenez G."/>
            <person name="Irimia M."/>
            <person name="Rigden D.J."/>
            <person name="Fitzpatrick D.A."/>
            <person name="Lorenzo-Morales J."/>
            <person name="Bateman A."/>
            <person name="Chiu C.H."/>
            <person name="Tang P."/>
            <person name="Hegemann P."/>
            <person name="Fromm H."/>
            <person name="Raoult D."/>
            <person name="Greub G."/>
            <person name="Miranda-Saavedra D."/>
            <person name="Chen N."/>
            <person name="Nash P."/>
            <person name="Ginger M.L."/>
            <person name="Horn M."/>
            <person name="Schaap P."/>
            <person name="Caler L."/>
            <person name="Loftus B."/>
        </authorList>
    </citation>
    <scope>NUCLEOTIDE SEQUENCE [LARGE SCALE GENOMIC DNA]</scope>
    <source>
        <strain evidence="5 6">Neff</strain>
    </source>
</reference>
<evidence type="ECO:0000259" key="4">
    <source>
        <dbReference type="Pfam" id="PF07064"/>
    </source>
</evidence>
<feature type="compositionally biased region" description="Basic and acidic residues" evidence="3">
    <location>
        <begin position="815"/>
        <end position="826"/>
    </location>
</feature>
<dbReference type="OMA" id="NCLAVGW"/>
<dbReference type="Pfam" id="PF07064">
    <property type="entry name" value="RIC1"/>
    <property type="match status" value="1"/>
</dbReference>
<dbReference type="STRING" id="1257118.L8HHF1"/>
<dbReference type="GO" id="GO:0006886">
    <property type="term" value="P:intracellular protein transport"/>
    <property type="evidence" value="ECO:0007669"/>
    <property type="project" value="InterPro"/>
</dbReference>
<feature type="compositionally biased region" description="Basic residues" evidence="3">
    <location>
        <begin position="879"/>
        <end position="889"/>
    </location>
</feature>
<evidence type="ECO:0000256" key="3">
    <source>
        <dbReference type="SAM" id="MobiDB-lite"/>
    </source>
</evidence>
<dbReference type="GO" id="GO:0042147">
    <property type="term" value="P:retrograde transport, endosome to Golgi"/>
    <property type="evidence" value="ECO:0007669"/>
    <property type="project" value="TreeGrafter"/>
</dbReference>
<feature type="compositionally biased region" description="Acidic residues" evidence="3">
    <location>
        <begin position="827"/>
        <end position="844"/>
    </location>
</feature>
<dbReference type="GeneID" id="14925644"/>
<dbReference type="KEGG" id="acan:ACA1_172070"/>
<keyword evidence="2" id="KW-0472">Membrane</keyword>
<feature type="region of interest" description="Disordered" evidence="3">
    <location>
        <begin position="1172"/>
        <end position="1291"/>
    </location>
</feature>
<feature type="compositionally biased region" description="Low complexity" evidence="3">
    <location>
        <begin position="1197"/>
        <end position="1227"/>
    </location>
</feature>
<feature type="compositionally biased region" description="Polar residues" evidence="3">
    <location>
        <begin position="866"/>
        <end position="877"/>
    </location>
</feature>
<feature type="region of interest" description="Disordered" evidence="3">
    <location>
        <begin position="1451"/>
        <end position="1471"/>
    </location>
</feature>
<gene>
    <name evidence="5" type="ORF">ACA1_172070</name>
</gene>
<dbReference type="InterPro" id="IPR009771">
    <property type="entry name" value="RIC1_C"/>
</dbReference>
<feature type="domain" description="RIC1 C-terminal alpha solenoid region" evidence="4">
    <location>
        <begin position="902"/>
        <end position="1084"/>
    </location>
</feature>
<proteinExistence type="predicted"/>
<keyword evidence="6" id="KW-1185">Reference proteome</keyword>
<evidence type="ECO:0000313" key="5">
    <source>
        <dbReference type="EMBL" id="ELR24622.1"/>
    </source>
</evidence>
<dbReference type="PANTHER" id="PTHR22746:SF10">
    <property type="entry name" value="GUANINE NUCLEOTIDE EXCHANGE FACTOR SUBUNIT RIC1"/>
    <property type="match status" value="1"/>
</dbReference>
<sequence length="1471" mass="160962">MYFASGWPKRYRHSHDDGPLLALQHNVTRTHFVVLSPHCLSLWSGGQDSVLLASVALPASLRTKYGLNRSVEWSADSSLIAVLSGHICMYNVVLGEHSVQLHADSSLLTIGCAASLELRALLLTPHGGADCMARGSGENAGTLFVVTKQEHLLTITWSGQIVSDVPLSGVPLRISALHAIVIHESSASLLNSDITITINSNTITTTITAITATNANSSRCCCCAIFVGSDGSRRTTARAGVFTDGRAALVSTEKQQGEGSKQVMRGHWLPAAEHGQVLQAVTLRFNCCNRFAAVAYQSGEVRLFDISSPRYPLFLRTMAPTDFEGCKRDFGPASALAWTPDGRALAVGWLGGGFALWSSYGSRLCISPASESALCGKGIASLSWGREGYRLFLTSPPDDSTASPAGFEQINFAMEEERLVLWGEAELLLYCPHELNETMKWQRIQVPQTYMTDNWPIMHVAVSPESGDVAVAGRRGVAIYSAAVHRWRLFGDRSEEQELECLGMAWYRSLLVLAVKRHPHESYQLSPKCVPHLLAVRNDSLIVLTRDGFVQCYHLMIEDAETIKPSLSATLTQTIAMPGLTATALPSALTLIPPPFLTTQTGAAPSGPEPLWALVNCSGTLLLTNLAFGIQFLTGEWAQIEIGQQIEAYWWVTSRHLLPHMGDMIWTLGPHGLQYSFPYSEEGIMPIIRPWLPHNASGPLSPRKNSVTATKEYKHVTFVGWEDGVYPIAVSSHTMLVTALSPQSGSSFLKPLPSFNFETKAPTHIPRSHIPFAFLRSTFLCSVQTQPFLHSVVAYLLQSDNCSLYQVDANDDDDGHPPVDFPKEIAESSDDDDDDDDDNDDDDKEHDGVDAGDVAGNGNDVAAKANGSSNINGSGKTATMKRSRSRMRRHGTEDRMEHAKKYYALYTLSRPYDRLPHYKHSLELLLHQALQEEEERVKAEKKRRRRLSFGTAAASATTLAKVVDFLRGLDVFPEVVVGCARKIDPASWDLLFTHVGDPDQFFHHCIEARRTTTTMMMMMMMMMRMMMTTTTTMTHRAVRCTRLAGCCRWGMTAAAMAALALLEATLESCDMHLLRHVVRFLNMLVSCNQEDDGYGESSSGSDTIKNDTTHPRDDASLPGKDEKTAMELLLARYARKLLMKYRIHDLHYLSKVVLGKKIADILRRGVKRTHSSELTTTITTTTTTPTAAPPPPPPTQPIESTPTSTQISTPTPSRSSSLFAFLSFASPAPAPPDPPATSSPPPDDDGEREKSDDDASCKGEGSDEGDDPEANGNAEAAAAEEEPRPEPLRNIINSNDFRSALLALHLQFGVPFPQRFSPSRYFTLLSSLHAGLGEGGIAMEPVRDRDHIEVQVGYQNAVEDAMMHQVQDLQALLADLEEAGVVEWAVVVATALLDLRAVTRLLREYHDLCPAFHAMLASLTWSVPTKGYAEFLKCVDAEHEPICSSLPSADSSLLFSPQPSSSSSSSSSSAS</sequence>
<evidence type="ECO:0000313" key="6">
    <source>
        <dbReference type="Proteomes" id="UP000011083"/>
    </source>
</evidence>
<accession>L8HHF1</accession>
<dbReference type="GO" id="GO:0034066">
    <property type="term" value="C:Ric1-Rgp1 guanyl-nucleotide exchange factor complex"/>
    <property type="evidence" value="ECO:0007669"/>
    <property type="project" value="InterPro"/>
</dbReference>
<feature type="compositionally biased region" description="Pro residues" evidence="3">
    <location>
        <begin position="1187"/>
        <end position="1196"/>
    </location>
</feature>
<dbReference type="Gene3D" id="2.130.10.10">
    <property type="entry name" value="YVTN repeat-like/Quinoprotein amine dehydrogenase"/>
    <property type="match status" value="1"/>
</dbReference>
<feature type="region of interest" description="Disordered" evidence="3">
    <location>
        <begin position="1092"/>
        <end position="1120"/>
    </location>
</feature>
<dbReference type="EMBL" id="KB007811">
    <property type="protein sequence ID" value="ELR24622.1"/>
    <property type="molecule type" value="Genomic_DNA"/>
</dbReference>
<organism evidence="5 6">
    <name type="scientific">Acanthamoeba castellanii (strain ATCC 30010 / Neff)</name>
    <dbReference type="NCBI Taxonomy" id="1257118"/>
    <lineage>
        <taxon>Eukaryota</taxon>
        <taxon>Amoebozoa</taxon>
        <taxon>Discosea</taxon>
        <taxon>Longamoebia</taxon>
        <taxon>Centramoebida</taxon>
        <taxon>Acanthamoebidae</taxon>
        <taxon>Acanthamoeba</taxon>
    </lineage>
</organism>
<dbReference type="InterPro" id="IPR015943">
    <property type="entry name" value="WD40/YVTN_repeat-like_dom_sf"/>
</dbReference>
<feature type="compositionally biased region" description="Pro residues" evidence="3">
    <location>
        <begin position="1228"/>
        <end position="1241"/>
    </location>
</feature>
<feature type="compositionally biased region" description="Low complexity" evidence="3">
    <location>
        <begin position="1175"/>
        <end position="1186"/>
    </location>
</feature>
<evidence type="ECO:0000256" key="2">
    <source>
        <dbReference type="ARBA" id="ARBA00023136"/>
    </source>
</evidence>
<protein>
    <submittedName>
        <fullName evidence="5">RIC1 protein</fullName>
    </submittedName>
</protein>
<dbReference type="RefSeq" id="XP_004356522.1">
    <property type="nucleotide sequence ID" value="XM_004356469.1"/>
</dbReference>
<dbReference type="Proteomes" id="UP000011083">
    <property type="component" value="Unassembled WGS sequence"/>
</dbReference>
<evidence type="ECO:0000256" key="1">
    <source>
        <dbReference type="ARBA" id="ARBA00004370"/>
    </source>
</evidence>
<dbReference type="PANTHER" id="PTHR22746">
    <property type="entry name" value="RAB6A-GEF COMPLEX PARTNER PROTEIN 1"/>
    <property type="match status" value="1"/>
</dbReference>
<dbReference type="VEuPathDB" id="AmoebaDB:ACA1_172070"/>
<feature type="region of interest" description="Disordered" evidence="3">
    <location>
        <begin position="808"/>
        <end position="894"/>
    </location>
</feature>
<dbReference type="InterPro" id="IPR040096">
    <property type="entry name" value="Ric1"/>
</dbReference>
<comment type="subcellular location">
    <subcellularLocation>
        <location evidence="1">Membrane</location>
    </subcellularLocation>
</comment>
<dbReference type="Pfam" id="PF25440">
    <property type="entry name" value="Beta-prop_RIC1_2nd"/>
    <property type="match status" value="1"/>
</dbReference>